<dbReference type="EMBL" id="NWVD01000001">
    <property type="protein sequence ID" value="PCG10103.1"/>
    <property type="molecule type" value="Genomic_DNA"/>
</dbReference>
<evidence type="ECO:0000256" key="5">
    <source>
        <dbReference type="ARBA" id="ARBA00022519"/>
    </source>
</evidence>
<reference evidence="13 14" key="1">
    <citation type="submission" date="2017-09" db="EMBL/GenBank/DDBJ databases">
        <title>Sphingomonas ginsenosidimutans KACC 14949, whole genome shotgun sequence.</title>
        <authorList>
            <person name="Feng G."/>
            <person name="Zhu H."/>
        </authorList>
    </citation>
    <scope>NUCLEOTIDE SEQUENCE [LARGE SCALE GENOMIC DNA]</scope>
    <source>
        <strain evidence="13 14">KACC 14949</strain>
    </source>
</reference>
<keyword evidence="14" id="KW-1185">Reference proteome</keyword>
<dbReference type="GO" id="GO:0005886">
    <property type="term" value="C:plasma membrane"/>
    <property type="evidence" value="ECO:0007669"/>
    <property type="project" value="UniProtKB-SubCell"/>
</dbReference>
<evidence type="ECO:0000256" key="8">
    <source>
        <dbReference type="ARBA" id="ARBA00023136"/>
    </source>
</evidence>
<dbReference type="Proteomes" id="UP000218784">
    <property type="component" value="Unassembled WGS sequence"/>
</dbReference>
<evidence type="ECO:0000313" key="14">
    <source>
        <dbReference type="Proteomes" id="UP000218784"/>
    </source>
</evidence>
<sequence length="452" mass="48159">MSMSATFDRFVLPDGDRTAIHDPRRELRWGAALAGLLVLGFGGWAVATRLDAAVVSGGVVRLTDARQVVQAPAAGIISSLDVRNGMRVRAGQQLVAFTASEALAQERSLAARTFGLQAEIARIETELRGGSRVAMPATMGASSEADRALAAAAVASEQAQLDTQRALEGAQAAVLRDRRVQVGHQIDGYRQRLGSTQRQRALNASELDAYRGLLKRGLATRERVLNLERSAAALDGDQGETVAEMARLRNQAGEAQLQLTQLRSERANQNAERLRAAQNDLAAVLPQWQAARDQLRRTVVRAPFAGTVTALQPAMAGSVVPAGARLLELVPARDAIVVEAKVSATDAMELTPGQAAEVRAAGSRGRLAPPLHGTVERVSADSIEDERTGQVFYTAAIRLAPAEVQRMRRDGVAGALRAGTPVEVMIPTKARSALDYLVGPLLARVSKTFAEQ</sequence>
<feature type="transmembrane region" description="Helical" evidence="9">
    <location>
        <begin position="27"/>
        <end position="47"/>
    </location>
</feature>
<keyword evidence="10" id="KW-0175">Coiled coil</keyword>
<evidence type="ECO:0000256" key="10">
    <source>
        <dbReference type="SAM" id="Coils"/>
    </source>
</evidence>
<evidence type="ECO:0000256" key="1">
    <source>
        <dbReference type="ARBA" id="ARBA00004377"/>
    </source>
</evidence>
<dbReference type="InterPro" id="IPR058982">
    <property type="entry name" value="Beta-barrel_AprE"/>
</dbReference>
<evidence type="ECO:0000256" key="7">
    <source>
        <dbReference type="ARBA" id="ARBA00022989"/>
    </source>
</evidence>
<evidence type="ECO:0000259" key="12">
    <source>
        <dbReference type="Pfam" id="PF26002"/>
    </source>
</evidence>
<evidence type="ECO:0000256" key="4">
    <source>
        <dbReference type="ARBA" id="ARBA00022475"/>
    </source>
</evidence>
<evidence type="ECO:0000256" key="6">
    <source>
        <dbReference type="ARBA" id="ARBA00022692"/>
    </source>
</evidence>
<dbReference type="InterPro" id="IPR050739">
    <property type="entry name" value="MFP"/>
</dbReference>
<feature type="coiled-coil region" evidence="10">
    <location>
        <begin position="245"/>
        <end position="279"/>
    </location>
</feature>
<dbReference type="Gene3D" id="2.40.50.100">
    <property type="match status" value="1"/>
</dbReference>
<keyword evidence="7 9" id="KW-1133">Transmembrane helix</keyword>
<dbReference type="InterPro" id="IPR058781">
    <property type="entry name" value="HH_AprE-like"/>
</dbReference>
<keyword evidence="6 9" id="KW-0812">Transmembrane</keyword>
<proteinExistence type="inferred from homology"/>
<evidence type="ECO:0000256" key="2">
    <source>
        <dbReference type="ARBA" id="ARBA00009477"/>
    </source>
</evidence>
<keyword evidence="5 9" id="KW-0997">Cell inner membrane</keyword>
<evidence type="ECO:0000313" key="13">
    <source>
        <dbReference type="EMBL" id="PCG10103.1"/>
    </source>
</evidence>
<evidence type="ECO:0000259" key="11">
    <source>
        <dbReference type="Pfam" id="PF25994"/>
    </source>
</evidence>
<keyword evidence="8 9" id="KW-0472">Membrane</keyword>
<keyword evidence="4 9" id="KW-1003">Cell membrane</keyword>
<organism evidence="13 14">
    <name type="scientific">Sphingomonas ginsenosidimutans</name>
    <dbReference type="NCBI Taxonomy" id="862134"/>
    <lineage>
        <taxon>Bacteria</taxon>
        <taxon>Pseudomonadati</taxon>
        <taxon>Pseudomonadota</taxon>
        <taxon>Alphaproteobacteria</taxon>
        <taxon>Sphingomonadales</taxon>
        <taxon>Sphingomonadaceae</taxon>
        <taxon>Sphingomonas</taxon>
    </lineage>
</organism>
<dbReference type="AlphaFoldDB" id="A0A2A4I1G0"/>
<dbReference type="SUPFAM" id="SSF111369">
    <property type="entry name" value="HlyD-like secretion proteins"/>
    <property type="match status" value="1"/>
</dbReference>
<comment type="subcellular location">
    <subcellularLocation>
        <location evidence="1 9">Cell inner membrane</location>
        <topology evidence="1 9">Single-pass membrane protein</topology>
    </subcellularLocation>
</comment>
<dbReference type="Pfam" id="PF25994">
    <property type="entry name" value="HH_AprE"/>
    <property type="match status" value="1"/>
</dbReference>
<feature type="domain" description="AprE-like long alpha-helical hairpin" evidence="11">
    <location>
        <begin position="103"/>
        <end position="294"/>
    </location>
</feature>
<name>A0A2A4I1G0_9SPHN</name>
<dbReference type="InterPro" id="IPR010129">
    <property type="entry name" value="T1SS_HlyD"/>
</dbReference>
<dbReference type="PANTHER" id="PTHR30386">
    <property type="entry name" value="MEMBRANE FUSION SUBUNIT OF EMRAB-TOLC MULTIDRUG EFFLUX PUMP"/>
    <property type="match status" value="1"/>
</dbReference>
<keyword evidence="3 9" id="KW-0813">Transport</keyword>
<protein>
    <recommendedName>
        <fullName evidence="9">Membrane fusion protein (MFP) family protein</fullName>
    </recommendedName>
</protein>
<accession>A0A2A4I1G0</accession>
<dbReference type="Gene3D" id="2.40.30.170">
    <property type="match status" value="1"/>
</dbReference>
<comment type="caution">
    <text evidence="13">The sequence shown here is derived from an EMBL/GenBank/DDBJ whole genome shotgun (WGS) entry which is preliminary data.</text>
</comment>
<dbReference type="RefSeq" id="WP_096609645.1">
    <property type="nucleotide sequence ID" value="NZ_NWVD01000001.1"/>
</dbReference>
<dbReference type="GO" id="GO:0015031">
    <property type="term" value="P:protein transport"/>
    <property type="evidence" value="ECO:0007669"/>
    <property type="project" value="InterPro"/>
</dbReference>
<feature type="domain" description="AprE-like beta-barrel" evidence="12">
    <location>
        <begin position="337"/>
        <end position="429"/>
    </location>
</feature>
<dbReference type="PRINTS" id="PR01490">
    <property type="entry name" value="RTXTOXIND"/>
</dbReference>
<comment type="similarity">
    <text evidence="2 9">Belongs to the membrane fusion protein (MFP) (TC 8.A.1) family.</text>
</comment>
<gene>
    <name evidence="13" type="ORF">COA17_01150</name>
</gene>
<dbReference type="NCBIfam" id="TIGR01843">
    <property type="entry name" value="type_I_hlyD"/>
    <property type="match status" value="1"/>
</dbReference>
<evidence type="ECO:0000256" key="3">
    <source>
        <dbReference type="ARBA" id="ARBA00022448"/>
    </source>
</evidence>
<evidence type="ECO:0000256" key="9">
    <source>
        <dbReference type="RuleBase" id="RU365093"/>
    </source>
</evidence>
<dbReference type="PANTHER" id="PTHR30386:SF17">
    <property type="entry name" value="ALKALINE PROTEASE SECRETION PROTEIN APRE"/>
    <property type="match status" value="1"/>
</dbReference>
<dbReference type="Pfam" id="PF26002">
    <property type="entry name" value="Beta-barrel_AprE"/>
    <property type="match status" value="1"/>
</dbReference>